<accession>A0ABU9VWC9</accession>
<reference evidence="1 2" key="1">
    <citation type="submission" date="2024-04" db="EMBL/GenBank/DDBJ databases">
        <title>Genome sequencing and metabolic network reconstruction of aminoacids and betaine degradation by Anoxynatronum sibiricum.</title>
        <authorList>
            <person name="Detkova E.N."/>
            <person name="Boltjanskaja Y.V."/>
            <person name="Mardanov A.V."/>
            <person name="Kevbrin V."/>
        </authorList>
    </citation>
    <scope>NUCLEOTIDE SEQUENCE [LARGE SCALE GENOMIC DNA]</scope>
    <source>
        <strain evidence="1 2">Z-7981</strain>
    </source>
</reference>
<dbReference type="Proteomes" id="UP001407405">
    <property type="component" value="Unassembled WGS sequence"/>
</dbReference>
<name>A0ABU9VWC9_9CLOT</name>
<sequence length="50" mass="5638">MSNARLKRLEKVLQADPTMTPVVIIRPGEPIPEWARVVIIDDIPEVADDE</sequence>
<keyword evidence="2" id="KW-1185">Reference proteome</keyword>
<gene>
    <name evidence="1" type="ORF">AAIG11_13320</name>
</gene>
<dbReference type="EMBL" id="JBCITM010000016">
    <property type="protein sequence ID" value="MEN1761467.1"/>
    <property type="molecule type" value="Genomic_DNA"/>
</dbReference>
<comment type="caution">
    <text evidence="1">The sequence shown here is derived from an EMBL/GenBank/DDBJ whole genome shotgun (WGS) entry which is preliminary data.</text>
</comment>
<proteinExistence type="predicted"/>
<dbReference type="RefSeq" id="WP_343186756.1">
    <property type="nucleotide sequence ID" value="NZ_JBCITM010000016.1"/>
</dbReference>
<evidence type="ECO:0000313" key="1">
    <source>
        <dbReference type="EMBL" id="MEN1761467.1"/>
    </source>
</evidence>
<evidence type="ECO:0000313" key="2">
    <source>
        <dbReference type="Proteomes" id="UP001407405"/>
    </source>
</evidence>
<organism evidence="1 2">
    <name type="scientific">Anoxynatronum sibiricum</name>
    <dbReference type="NCBI Taxonomy" id="210623"/>
    <lineage>
        <taxon>Bacteria</taxon>
        <taxon>Bacillati</taxon>
        <taxon>Bacillota</taxon>
        <taxon>Clostridia</taxon>
        <taxon>Eubacteriales</taxon>
        <taxon>Clostridiaceae</taxon>
        <taxon>Anoxynatronum</taxon>
    </lineage>
</organism>
<protein>
    <submittedName>
        <fullName evidence="1">Uncharacterized protein</fullName>
    </submittedName>
</protein>